<dbReference type="Proteomes" id="UP001054945">
    <property type="component" value="Unassembled WGS sequence"/>
</dbReference>
<evidence type="ECO:0000313" key="2">
    <source>
        <dbReference type="Proteomes" id="UP001054945"/>
    </source>
</evidence>
<evidence type="ECO:0008006" key="3">
    <source>
        <dbReference type="Google" id="ProtNLM"/>
    </source>
</evidence>
<sequence length="90" mass="10119">MGTLECNGKNVKLNVAKPKYCTGNAGSDTQAPHSIPANSRYSRFIRRLLNFGPSPQPITAYKILNFISQKFPLTNEILCKNRDIYISMKL</sequence>
<dbReference type="EMBL" id="BPLR01016628">
    <property type="protein sequence ID" value="GIY85232.1"/>
    <property type="molecule type" value="Genomic_DNA"/>
</dbReference>
<reference evidence="1 2" key="1">
    <citation type="submission" date="2021-06" db="EMBL/GenBank/DDBJ databases">
        <title>Caerostris extrusa draft genome.</title>
        <authorList>
            <person name="Kono N."/>
            <person name="Arakawa K."/>
        </authorList>
    </citation>
    <scope>NUCLEOTIDE SEQUENCE [LARGE SCALE GENOMIC DNA]</scope>
</reference>
<name>A0AAV4WRQ8_CAEEX</name>
<evidence type="ECO:0000313" key="1">
    <source>
        <dbReference type="EMBL" id="GIY85232.1"/>
    </source>
</evidence>
<accession>A0AAV4WRQ8</accession>
<protein>
    <recommendedName>
        <fullName evidence="3">LAGLIDADG homing endonuclease</fullName>
    </recommendedName>
</protein>
<dbReference type="AlphaFoldDB" id="A0AAV4WRQ8"/>
<proteinExistence type="predicted"/>
<comment type="caution">
    <text evidence="1">The sequence shown here is derived from an EMBL/GenBank/DDBJ whole genome shotgun (WGS) entry which is preliminary data.</text>
</comment>
<keyword evidence="2" id="KW-1185">Reference proteome</keyword>
<organism evidence="1 2">
    <name type="scientific">Caerostris extrusa</name>
    <name type="common">Bark spider</name>
    <name type="synonym">Caerostris bankana</name>
    <dbReference type="NCBI Taxonomy" id="172846"/>
    <lineage>
        <taxon>Eukaryota</taxon>
        <taxon>Metazoa</taxon>
        <taxon>Ecdysozoa</taxon>
        <taxon>Arthropoda</taxon>
        <taxon>Chelicerata</taxon>
        <taxon>Arachnida</taxon>
        <taxon>Araneae</taxon>
        <taxon>Araneomorphae</taxon>
        <taxon>Entelegynae</taxon>
        <taxon>Araneoidea</taxon>
        <taxon>Araneidae</taxon>
        <taxon>Caerostris</taxon>
    </lineage>
</organism>
<gene>
    <name evidence="1" type="ORF">CEXT_650641</name>
</gene>